<evidence type="ECO:0000313" key="1">
    <source>
        <dbReference type="EMBL" id="HAN24008.1"/>
    </source>
</evidence>
<dbReference type="AlphaFoldDB" id="A0A3C1KBY6"/>
<proteinExistence type="predicted"/>
<dbReference type="Proteomes" id="UP000257479">
    <property type="component" value="Unassembled WGS sequence"/>
</dbReference>
<evidence type="ECO:0000313" key="2">
    <source>
        <dbReference type="Proteomes" id="UP000257479"/>
    </source>
</evidence>
<comment type="caution">
    <text evidence="1">The sequence shown here is derived from an EMBL/GenBank/DDBJ whole genome shotgun (WGS) entry which is preliminary data.</text>
</comment>
<sequence length="259" mass="28434">MTGVRVSGKRLAVTLTADWLGAIDGTNALAATIEFSSHGLVQQTDPLDAAGVAFEEADPVRSFVSWPGKRNFEGRLWLSSTGQHVPFESFWERAFLTALDRTGEATGVSSQPMWIRWRSPKRSHAPDYFVRRDDGSGLLVDVRPRELIGSEDEAKFELTRRLAAALGWSYLVFDELPGATQANLRFLMRYRDPAWLDGVDLASLNLVGQMTLAALAQRLAAVARSGHGAAYALVWKGVARADLRTPLSMRTLVHLGGEP</sequence>
<dbReference type="NCBIfam" id="NF033179">
    <property type="entry name" value="TnsA_like_Actin"/>
    <property type="match status" value="1"/>
</dbReference>
<name>A0A3C1KBY6_9MICO</name>
<organism evidence="1 2">
    <name type="scientific">Microbacterium ginsengisoli</name>
    <dbReference type="NCBI Taxonomy" id="400772"/>
    <lineage>
        <taxon>Bacteria</taxon>
        <taxon>Bacillati</taxon>
        <taxon>Actinomycetota</taxon>
        <taxon>Actinomycetes</taxon>
        <taxon>Micrococcales</taxon>
        <taxon>Microbacteriaceae</taxon>
        <taxon>Microbacterium</taxon>
    </lineage>
</organism>
<dbReference type="InterPro" id="IPR048000">
    <property type="entry name" value="TnsA-like"/>
</dbReference>
<gene>
    <name evidence="1" type="ORF">DCP95_05475</name>
</gene>
<accession>A0A3C1KBY6</accession>
<dbReference type="EMBL" id="DMNG01000093">
    <property type="protein sequence ID" value="HAN24008.1"/>
    <property type="molecule type" value="Genomic_DNA"/>
</dbReference>
<reference evidence="1 2" key="1">
    <citation type="journal article" date="2018" name="Nat. Biotechnol.">
        <title>A standardized bacterial taxonomy based on genome phylogeny substantially revises the tree of life.</title>
        <authorList>
            <person name="Parks D.H."/>
            <person name="Chuvochina M."/>
            <person name="Waite D.W."/>
            <person name="Rinke C."/>
            <person name="Skarshewski A."/>
            <person name="Chaumeil P.A."/>
            <person name="Hugenholtz P."/>
        </authorList>
    </citation>
    <scope>NUCLEOTIDE SEQUENCE [LARGE SCALE GENOMIC DNA]</scope>
    <source>
        <strain evidence="1">UBA9152</strain>
    </source>
</reference>
<protein>
    <submittedName>
        <fullName evidence="1">Transposase</fullName>
    </submittedName>
</protein>